<comment type="caution">
    <text evidence="2">The sequence shown here is derived from an EMBL/GenBank/DDBJ whole genome shotgun (WGS) entry which is preliminary data.</text>
</comment>
<reference evidence="2 3" key="1">
    <citation type="journal article" date="2025" name="Microbiol. Resour. Announc.">
        <title>Draft genome sequences for Neonectria magnoliae and Neonectria punicea, canker pathogens of Liriodendron tulipifera and Acer saccharum in West Virginia.</title>
        <authorList>
            <person name="Petronek H.M."/>
            <person name="Kasson M.T."/>
            <person name="Metheny A.M."/>
            <person name="Stauder C.M."/>
            <person name="Lovett B."/>
            <person name="Lynch S.C."/>
            <person name="Garnas J.R."/>
            <person name="Kasson L.R."/>
            <person name="Stajich J.E."/>
        </authorList>
    </citation>
    <scope>NUCLEOTIDE SEQUENCE [LARGE SCALE GENOMIC DNA]</scope>
    <source>
        <strain evidence="2 3">NRRL 64651</strain>
    </source>
</reference>
<organism evidence="2 3">
    <name type="scientific">Neonectria magnoliae</name>
    <dbReference type="NCBI Taxonomy" id="2732573"/>
    <lineage>
        <taxon>Eukaryota</taxon>
        <taxon>Fungi</taxon>
        <taxon>Dikarya</taxon>
        <taxon>Ascomycota</taxon>
        <taxon>Pezizomycotina</taxon>
        <taxon>Sordariomycetes</taxon>
        <taxon>Hypocreomycetidae</taxon>
        <taxon>Hypocreales</taxon>
        <taxon>Nectriaceae</taxon>
        <taxon>Neonectria</taxon>
    </lineage>
</organism>
<feature type="region of interest" description="Disordered" evidence="1">
    <location>
        <begin position="41"/>
        <end position="69"/>
    </location>
</feature>
<accession>A0ABR1HW45</accession>
<protein>
    <submittedName>
        <fullName evidence="2">Uncharacterized protein</fullName>
    </submittedName>
</protein>
<evidence type="ECO:0000256" key="1">
    <source>
        <dbReference type="SAM" id="MobiDB-lite"/>
    </source>
</evidence>
<name>A0ABR1HW45_9HYPO</name>
<evidence type="ECO:0000313" key="2">
    <source>
        <dbReference type="EMBL" id="KAK7425445.1"/>
    </source>
</evidence>
<sequence length="69" mass="7397">MQHKGRALFTRALPNPHVNANISVEVDVEVDTQRRPAWHIAGRPDGAAANGVHLRPGGNGAPTREAFGH</sequence>
<evidence type="ECO:0000313" key="3">
    <source>
        <dbReference type="Proteomes" id="UP001498421"/>
    </source>
</evidence>
<dbReference type="EMBL" id="JAZAVK010000082">
    <property type="protein sequence ID" value="KAK7425445.1"/>
    <property type="molecule type" value="Genomic_DNA"/>
</dbReference>
<proteinExistence type="predicted"/>
<dbReference type="Proteomes" id="UP001498421">
    <property type="component" value="Unassembled WGS sequence"/>
</dbReference>
<keyword evidence="3" id="KW-1185">Reference proteome</keyword>
<gene>
    <name evidence="2" type="ORF">QQZ08_008124</name>
</gene>